<comment type="cofactor">
    <cofactor evidence="9">
        <name>Mg(2+)</name>
        <dbReference type="ChEBI" id="CHEBI:18420"/>
    </cofactor>
    <cofactor evidence="9">
        <name>Mn(2+)</name>
        <dbReference type="ChEBI" id="CHEBI:29035"/>
    </cofactor>
    <text evidence="9">Mg(2+). Can also accept Mn(2+).</text>
</comment>
<dbReference type="STRING" id="765911.Thivi_0977"/>
<name>I3Y7P4_THIV6</name>
<dbReference type="EMBL" id="CP003154">
    <property type="protein sequence ID" value="AFL73012.1"/>
    <property type="molecule type" value="Genomic_DNA"/>
</dbReference>
<dbReference type="OrthoDB" id="9802453at2"/>
<feature type="binding site" evidence="9">
    <location>
        <begin position="209"/>
        <end position="213"/>
    </location>
    <ligand>
        <name>ATP</name>
        <dbReference type="ChEBI" id="CHEBI:30616"/>
    </ligand>
</feature>
<evidence type="ECO:0000256" key="5">
    <source>
        <dbReference type="ARBA" id="ARBA00022741"/>
    </source>
</evidence>
<evidence type="ECO:0000256" key="9">
    <source>
        <dbReference type="HAMAP-Rule" id="MF_00020"/>
    </source>
</evidence>
<keyword evidence="4 9" id="KW-0479">Metal-binding</keyword>
<dbReference type="PROSITE" id="PS01075">
    <property type="entry name" value="ACETATE_KINASE_1"/>
    <property type="match status" value="1"/>
</dbReference>
<feature type="site" description="Transition state stabilizer" evidence="9">
    <location>
        <position position="182"/>
    </location>
</feature>
<dbReference type="EC" id="2.7.2.1" evidence="9"/>
<dbReference type="GO" id="GO:0005829">
    <property type="term" value="C:cytosol"/>
    <property type="evidence" value="ECO:0007669"/>
    <property type="project" value="TreeGrafter"/>
</dbReference>
<feature type="binding site" evidence="9">
    <location>
        <position position="9"/>
    </location>
    <ligand>
        <name>Mg(2+)</name>
        <dbReference type="ChEBI" id="CHEBI:18420"/>
    </ligand>
</feature>
<feature type="binding site" evidence="9">
    <location>
        <position position="16"/>
    </location>
    <ligand>
        <name>ATP</name>
        <dbReference type="ChEBI" id="CHEBI:30616"/>
    </ligand>
</feature>
<keyword evidence="2 9" id="KW-0963">Cytoplasm</keyword>
<protein>
    <recommendedName>
        <fullName evidence="9">Acetate kinase</fullName>
        <ecNumber evidence="9">2.7.2.1</ecNumber>
    </recommendedName>
    <alternativeName>
        <fullName evidence="9">Acetokinase</fullName>
    </alternativeName>
</protein>
<dbReference type="Gene3D" id="3.30.420.40">
    <property type="match status" value="2"/>
</dbReference>
<evidence type="ECO:0000256" key="10">
    <source>
        <dbReference type="RuleBase" id="RU003835"/>
    </source>
</evidence>
<dbReference type="PRINTS" id="PR00471">
    <property type="entry name" value="ACETATEKNASE"/>
</dbReference>
<dbReference type="InterPro" id="IPR043129">
    <property type="entry name" value="ATPase_NBD"/>
</dbReference>
<comment type="pathway">
    <text evidence="9">Metabolic intermediate biosynthesis; acetyl-CoA biosynthesis; acetyl-CoA from acetate: step 1/2.</text>
</comment>
<dbReference type="PROSITE" id="PS01076">
    <property type="entry name" value="ACETATE_KINASE_2"/>
    <property type="match status" value="1"/>
</dbReference>
<sequence>MSELILTLNAGSSSIKFAVYNVDGESLVQTHKGQVEGIGSAPHFIARSVGGQLLAESYWEPASIGQGHARAFKQIWSWLDAIAAGGSLMAIGHRVAHGGETYAHPALIDATVITELTRLIPLVPLHQPSNLASIRAIAADHPALPQVACFDTSFHRGRARVTEQLALPRTLLDRGVKRYGFHGLSYEFIAQRLREIAPEIAAGRVVVAHLGSGCSMTALRDGHSVDTSMGFSALDGVPMGTRPGALDAGVLLYLLREDRMTVADLEDLLYKRSGLLGLSGVSNDLRALHASDDHAAVEAIDFFVYRVGQMLGALCASLGGIDALVFTAGVGENDTEIRARICRDAAWLGIEIDEAANLARQPRISPEHQSPSVWVIPTDEEAMIARHTLRIVRGR</sequence>
<evidence type="ECO:0000313" key="11">
    <source>
        <dbReference type="EMBL" id="AFL73012.1"/>
    </source>
</evidence>
<evidence type="ECO:0000256" key="8">
    <source>
        <dbReference type="ARBA" id="ARBA00022842"/>
    </source>
</evidence>
<dbReference type="GO" id="GO:0008776">
    <property type="term" value="F:acetate kinase activity"/>
    <property type="evidence" value="ECO:0007669"/>
    <property type="project" value="UniProtKB-UniRule"/>
</dbReference>
<reference evidence="11 12" key="1">
    <citation type="submission" date="2012-06" db="EMBL/GenBank/DDBJ databases">
        <title>Complete sequence of Thiocystis violascens DSM 198.</title>
        <authorList>
            <consortium name="US DOE Joint Genome Institute"/>
            <person name="Lucas S."/>
            <person name="Han J."/>
            <person name="Lapidus A."/>
            <person name="Cheng J.-F."/>
            <person name="Goodwin L."/>
            <person name="Pitluck S."/>
            <person name="Peters L."/>
            <person name="Ovchinnikova G."/>
            <person name="Teshima H."/>
            <person name="Detter J.C."/>
            <person name="Han C."/>
            <person name="Tapia R."/>
            <person name="Land M."/>
            <person name="Hauser L."/>
            <person name="Kyrpides N."/>
            <person name="Ivanova N."/>
            <person name="Pagani I."/>
            <person name="Vogl K."/>
            <person name="Liu Z."/>
            <person name="Frigaard N.-U."/>
            <person name="Bryant D."/>
            <person name="Woyke T."/>
        </authorList>
    </citation>
    <scope>NUCLEOTIDE SEQUENCE [LARGE SCALE GENOMIC DNA]</scope>
    <source>
        <strain evidence="12">ATCC 17096 / DSM 198 / 6111</strain>
    </source>
</reference>
<feature type="binding site" evidence="9">
    <location>
        <position position="380"/>
    </location>
    <ligand>
        <name>Mg(2+)</name>
        <dbReference type="ChEBI" id="CHEBI:18420"/>
    </ligand>
</feature>
<dbReference type="SUPFAM" id="SSF53067">
    <property type="entry name" value="Actin-like ATPase domain"/>
    <property type="match status" value="2"/>
</dbReference>
<comment type="function">
    <text evidence="9">Catalyzes the formation of acetyl phosphate from acetate and ATP. Can also catalyze the reverse reaction.</text>
</comment>
<dbReference type="HAMAP" id="MF_00020">
    <property type="entry name" value="Acetate_kinase"/>
    <property type="match status" value="1"/>
</dbReference>
<dbReference type="Proteomes" id="UP000006062">
    <property type="component" value="Chromosome"/>
</dbReference>
<dbReference type="GO" id="GO:0006083">
    <property type="term" value="P:acetate metabolic process"/>
    <property type="evidence" value="ECO:0007669"/>
    <property type="project" value="TreeGrafter"/>
</dbReference>
<dbReference type="RefSeq" id="WP_014777499.1">
    <property type="nucleotide sequence ID" value="NC_018012.1"/>
</dbReference>
<dbReference type="PANTHER" id="PTHR21060">
    <property type="entry name" value="ACETATE KINASE"/>
    <property type="match status" value="1"/>
</dbReference>
<dbReference type="HOGENOM" id="CLU_020352_0_0_6"/>
<dbReference type="eggNOG" id="COG0282">
    <property type="taxonomic scope" value="Bacteria"/>
</dbReference>
<evidence type="ECO:0000256" key="6">
    <source>
        <dbReference type="ARBA" id="ARBA00022777"/>
    </source>
</evidence>
<accession>I3Y7P4</accession>
<dbReference type="KEGG" id="tvi:Thivi_0977"/>
<evidence type="ECO:0000256" key="3">
    <source>
        <dbReference type="ARBA" id="ARBA00022679"/>
    </source>
</evidence>
<dbReference type="PIRSF" id="PIRSF000722">
    <property type="entry name" value="Acetate_prop_kin"/>
    <property type="match status" value="1"/>
</dbReference>
<dbReference type="GO" id="GO:0005524">
    <property type="term" value="F:ATP binding"/>
    <property type="evidence" value="ECO:0007669"/>
    <property type="project" value="UniProtKB-KW"/>
</dbReference>
<keyword evidence="12" id="KW-1185">Reference proteome</keyword>
<keyword evidence="3 9" id="KW-0808">Transferase</keyword>
<comment type="subcellular location">
    <subcellularLocation>
        <location evidence="9">Cytoplasm</location>
    </subcellularLocation>
</comment>
<organism evidence="11 12">
    <name type="scientific">Thiocystis violascens (strain ATCC 17096 / DSM 198 / 6111)</name>
    <name type="common">Chromatium violascens</name>
    <dbReference type="NCBI Taxonomy" id="765911"/>
    <lineage>
        <taxon>Bacteria</taxon>
        <taxon>Pseudomonadati</taxon>
        <taxon>Pseudomonadota</taxon>
        <taxon>Gammaproteobacteria</taxon>
        <taxon>Chromatiales</taxon>
        <taxon>Chromatiaceae</taxon>
        <taxon>Thiocystis</taxon>
    </lineage>
</organism>
<feature type="site" description="Transition state stabilizer" evidence="9">
    <location>
        <position position="242"/>
    </location>
</feature>
<dbReference type="NCBIfam" id="TIGR00016">
    <property type="entry name" value="ackA"/>
    <property type="match status" value="1"/>
</dbReference>
<feature type="binding site" evidence="9">
    <location>
        <position position="94"/>
    </location>
    <ligand>
        <name>substrate</name>
    </ligand>
</feature>
<feature type="active site" description="Proton donor/acceptor" evidence="9">
    <location>
        <position position="151"/>
    </location>
</feature>
<keyword evidence="5 9" id="KW-0547">Nucleotide-binding</keyword>
<dbReference type="GO" id="GO:0006085">
    <property type="term" value="P:acetyl-CoA biosynthetic process"/>
    <property type="evidence" value="ECO:0007669"/>
    <property type="project" value="UniProtKB-UniRule"/>
</dbReference>
<dbReference type="InterPro" id="IPR023865">
    <property type="entry name" value="Aliphatic_acid_kinase_CS"/>
</dbReference>
<keyword evidence="6 9" id="KW-0418">Kinase</keyword>
<dbReference type="InterPro" id="IPR000890">
    <property type="entry name" value="Aliphatic_acid_kin_short-chain"/>
</dbReference>
<dbReference type="InterPro" id="IPR004372">
    <property type="entry name" value="Ac/propionate_kinase"/>
</dbReference>
<dbReference type="Pfam" id="PF00871">
    <property type="entry name" value="Acetate_kinase"/>
    <property type="match status" value="1"/>
</dbReference>
<keyword evidence="8 9" id="KW-0460">Magnesium</keyword>
<feature type="binding site" evidence="9">
    <location>
        <begin position="284"/>
        <end position="286"/>
    </location>
    <ligand>
        <name>ATP</name>
        <dbReference type="ChEBI" id="CHEBI:30616"/>
    </ligand>
</feature>
<evidence type="ECO:0000256" key="1">
    <source>
        <dbReference type="ARBA" id="ARBA00008748"/>
    </source>
</evidence>
<evidence type="ECO:0000256" key="4">
    <source>
        <dbReference type="ARBA" id="ARBA00022723"/>
    </source>
</evidence>
<gene>
    <name evidence="9" type="primary">ackA</name>
    <name evidence="11" type="ordered locus">Thivi_0977</name>
</gene>
<comment type="catalytic activity">
    <reaction evidence="9">
        <text>acetate + ATP = acetyl phosphate + ADP</text>
        <dbReference type="Rhea" id="RHEA:11352"/>
        <dbReference type="ChEBI" id="CHEBI:22191"/>
        <dbReference type="ChEBI" id="CHEBI:30089"/>
        <dbReference type="ChEBI" id="CHEBI:30616"/>
        <dbReference type="ChEBI" id="CHEBI:456216"/>
        <dbReference type="EC" id="2.7.2.1"/>
    </reaction>
</comment>
<comment type="subunit">
    <text evidence="9">Homodimer.</text>
</comment>
<evidence type="ECO:0000313" key="12">
    <source>
        <dbReference type="Proteomes" id="UP000006062"/>
    </source>
</evidence>
<keyword evidence="7 9" id="KW-0067">ATP-binding</keyword>
<evidence type="ECO:0000256" key="7">
    <source>
        <dbReference type="ARBA" id="ARBA00022840"/>
    </source>
</evidence>
<dbReference type="PANTHER" id="PTHR21060:SF21">
    <property type="entry name" value="ACETATE KINASE"/>
    <property type="match status" value="1"/>
</dbReference>
<dbReference type="UniPathway" id="UPA00340">
    <property type="reaction ID" value="UER00458"/>
</dbReference>
<dbReference type="AlphaFoldDB" id="I3Y7P4"/>
<evidence type="ECO:0000256" key="2">
    <source>
        <dbReference type="ARBA" id="ARBA00022490"/>
    </source>
</evidence>
<feature type="binding site" evidence="9">
    <location>
        <begin position="329"/>
        <end position="333"/>
    </location>
    <ligand>
        <name>ATP</name>
        <dbReference type="ChEBI" id="CHEBI:30616"/>
    </ligand>
</feature>
<comment type="similarity">
    <text evidence="1 9 10">Belongs to the acetokinase family.</text>
</comment>
<proteinExistence type="inferred from homology"/>
<dbReference type="GO" id="GO:0000287">
    <property type="term" value="F:magnesium ion binding"/>
    <property type="evidence" value="ECO:0007669"/>
    <property type="project" value="UniProtKB-UniRule"/>
</dbReference>